<evidence type="ECO:0000256" key="1">
    <source>
        <dbReference type="SAM" id="SignalP"/>
    </source>
</evidence>
<protein>
    <submittedName>
        <fullName evidence="3">DUF1311 domain-containing protein</fullName>
    </submittedName>
</protein>
<organism evidence="3 4">
    <name type="scientific">Flavobacterium piscisymbiosum</name>
    <dbReference type="NCBI Taxonomy" id="2893753"/>
    <lineage>
        <taxon>Bacteria</taxon>
        <taxon>Pseudomonadati</taxon>
        <taxon>Bacteroidota</taxon>
        <taxon>Flavobacteriia</taxon>
        <taxon>Flavobacteriales</taxon>
        <taxon>Flavobacteriaceae</taxon>
        <taxon>Flavobacterium</taxon>
    </lineage>
</organism>
<keyword evidence="4" id="KW-1185">Reference proteome</keyword>
<feature type="signal peptide" evidence="1">
    <location>
        <begin position="1"/>
        <end position="28"/>
    </location>
</feature>
<dbReference type="RefSeq" id="WP_230037485.1">
    <property type="nucleotide sequence ID" value="NZ_JAJJMM010000001.1"/>
</dbReference>
<dbReference type="EMBL" id="JAJJMM010000001">
    <property type="protein sequence ID" value="MCC9064495.1"/>
    <property type="molecule type" value="Genomic_DNA"/>
</dbReference>
<evidence type="ECO:0000313" key="4">
    <source>
        <dbReference type="Proteomes" id="UP001430679"/>
    </source>
</evidence>
<dbReference type="Pfam" id="PF07007">
    <property type="entry name" value="LprI"/>
    <property type="match status" value="1"/>
</dbReference>
<keyword evidence="1" id="KW-0732">Signal</keyword>
<dbReference type="Gene3D" id="1.20.1270.180">
    <property type="match status" value="1"/>
</dbReference>
<dbReference type="PANTHER" id="PTHR39176">
    <property type="entry name" value="PERIPLASMIC PROTEIN-RELATED"/>
    <property type="match status" value="1"/>
</dbReference>
<accession>A0ABS8MG65</accession>
<evidence type="ECO:0000313" key="3">
    <source>
        <dbReference type="EMBL" id="MCC9064495.1"/>
    </source>
</evidence>
<comment type="caution">
    <text evidence="3">The sequence shown here is derived from an EMBL/GenBank/DDBJ whole genome shotgun (WGS) entry which is preliminary data.</text>
</comment>
<feature type="domain" description="Lysozyme inhibitor LprI-like N-terminal" evidence="2">
    <location>
        <begin position="49"/>
        <end position="139"/>
    </location>
</feature>
<feature type="chain" id="PRO_5045758427" evidence="1">
    <location>
        <begin position="29"/>
        <end position="146"/>
    </location>
</feature>
<dbReference type="InterPro" id="IPR009739">
    <property type="entry name" value="LprI-like_N"/>
</dbReference>
<dbReference type="PANTHER" id="PTHR39176:SF1">
    <property type="entry name" value="PERIPLASMIC PROTEIN"/>
    <property type="match status" value="1"/>
</dbReference>
<dbReference type="Proteomes" id="UP001430679">
    <property type="component" value="Unassembled WGS sequence"/>
</dbReference>
<sequence>MITINDDIIMIQKSALLFFILVAFQCNAQTMETVNKAKTSYQKCVDSGSGMKNCAIEYYNQSDSLMNVAYKNLKLKLSSKEQSRLKKEQLDWIKKRDLYFEKVYSDTKKEGHFTEGSSDFDMVVFDEKANYVFARVKELIKRNSCF</sequence>
<reference evidence="3" key="1">
    <citation type="submission" date="2021-11" db="EMBL/GenBank/DDBJ databases">
        <title>Description of novel Flavobacterium species.</title>
        <authorList>
            <person name="Saticioglu I.B."/>
            <person name="Ay H."/>
            <person name="Altun S."/>
            <person name="Duman M."/>
        </authorList>
    </citation>
    <scope>NUCLEOTIDE SEQUENCE</scope>
    <source>
        <strain evidence="3">F-30</strain>
    </source>
</reference>
<name>A0ABS8MG65_9FLAO</name>
<gene>
    <name evidence="3" type="ORF">LNP81_15940</name>
</gene>
<evidence type="ECO:0000259" key="2">
    <source>
        <dbReference type="Pfam" id="PF07007"/>
    </source>
</evidence>
<proteinExistence type="predicted"/>